<dbReference type="AlphaFoldDB" id="A0A926J5V9"/>
<dbReference type="Proteomes" id="UP000608594">
    <property type="component" value="Unassembled WGS sequence"/>
</dbReference>
<gene>
    <name evidence="2" type="ORF">H4P12_07900</name>
</gene>
<name>A0A926J5V9_9RHOB</name>
<dbReference type="EMBL" id="JACOQL010000002">
    <property type="protein sequence ID" value="MBC9246637.1"/>
    <property type="molecule type" value="Genomic_DNA"/>
</dbReference>
<comment type="caution">
    <text evidence="2">The sequence shown here is derived from an EMBL/GenBank/DDBJ whole genome shotgun (WGS) entry which is preliminary data.</text>
</comment>
<keyword evidence="1" id="KW-0732">Signal</keyword>
<dbReference type="Gene3D" id="3.30.1150.10">
    <property type="match status" value="1"/>
</dbReference>
<feature type="signal peptide" evidence="1">
    <location>
        <begin position="1"/>
        <end position="26"/>
    </location>
</feature>
<evidence type="ECO:0000313" key="3">
    <source>
        <dbReference type="Proteomes" id="UP000608594"/>
    </source>
</evidence>
<reference evidence="2" key="1">
    <citation type="submission" date="2020-08" db="EMBL/GenBank/DDBJ databases">
        <title>Paracoccus amoyensis sp. nov., isolated from the surface seawater at coast of Xiamen, Fujian.</title>
        <authorList>
            <person name="Lyu L."/>
        </authorList>
    </citation>
    <scope>NUCLEOTIDE SEQUENCE</scope>
    <source>
        <strain evidence="2">11-3</strain>
    </source>
</reference>
<proteinExistence type="predicted"/>
<accession>A0A926J5V9</accession>
<dbReference type="SUPFAM" id="SSF74653">
    <property type="entry name" value="TolA/TonB C-terminal domain"/>
    <property type="match status" value="1"/>
</dbReference>
<evidence type="ECO:0000256" key="1">
    <source>
        <dbReference type="SAM" id="SignalP"/>
    </source>
</evidence>
<organism evidence="2 3">
    <name type="scientific">Paracoccus amoyensis</name>
    <dbReference type="NCBI Taxonomy" id="2760093"/>
    <lineage>
        <taxon>Bacteria</taxon>
        <taxon>Pseudomonadati</taxon>
        <taxon>Pseudomonadota</taxon>
        <taxon>Alphaproteobacteria</taxon>
        <taxon>Rhodobacterales</taxon>
        <taxon>Paracoccaceae</taxon>
        <taxon>Paracoccus</taxon>
    </lineage>
</organism>
<evidence type="ECO:0008006" key="4">
    <source>
        <dbReference type="Google" id="ProtNLM"/>
    </source>
</evidence>
<protein>
    <recommendedName>
        <fullName evidence="4">TonB family protein</fullName>
    </recommendedName>
</protein>
<feature type="chain" id="PRO_5038001970" description="TonB family protein" evidence="1">
    <location>
        <begin position="27"/>
        <end position="149"/>
    </location>
</feature>
<dbReference type="RefSeq" id="WP_187793103.1">
    <property type="nucleotide sequence ID" value="NZ_JACOQL010000002.1"/>
</dbReference>
<evidence type="ECO:0000313" key="2">
    <source>
        <dbReference type="EMBL" id="MBC9246637.1"/>
    </source>
</evidence>
<keyword evidence="3" id="KW-1185">Reference proteome</keyword>
<sequence>MALIKSRFLTLALISFLGGNILPAFGQQTIAPEQAQNAQPQDLREWTRQLSAQLAGLPISQLMPELKDRTQPLRIVLRLKANPNGHIRDVTLNPATGRVQTDLRIIMAVRDLSPLPAFSADMGQEPKTFILPMVLDPSAPPAGIENSAP</sequence>